<evidence type="ECO:0008006" key="5">
    <source>
        <dbReference type="Google" id="ProtNLM"/>
    </source>
</evidence>
<reference evidence="3 4" key="1">
    <citation type="submission" date="2021-01" db="EMBL/GenBank/DDBJ databases">
        <title>Genomic Encyclopedia of Type Strains, Phase IV (KMG-IV): sequencing the most valuable type-strain genomes for metagenomic binning, comparative biology and taxonomic classification.</title>
        <authorList>
            <person name="Goeker M."/>
        </authorList>
    </citation>
    <scope>NUCLEOTIDE SEQUENCE [LARGE SCALE GENOMIC DNA]</scope>
    <source>
        <strain evidence="3 4">DSM 27513</strain>
    </source>
</reference>
<evidence type="ECO:0000313" key="4">
    <source>
        <dbReference type="Proteomes" id="UP000809081"/>
    </source>
</evidence>
<dbReference type="InterPro" id="IPR003646">
    <property type="entry name" value="SH3-like_bac-type"/>
</dbReference>
<dbReference type="Proteomes" id="UP000809081">
    <property type="component" value="Unassembled WGS sequence"/>
</dbReference>
<evidence type="ECO:0000313" key="3">
    <source>
        <dbReference type="EMBL" id="MBM7636672.1"/>
    </source>
</evidence>
<feature type="domain" description="DUF6287" evidence="2">
    <location>
        <begin position="49"/>
        <end position="80"/>
    </location>
</feature>
<gene>
    <name evidence="3" type="ORF">JOC31_001496</name>
</gene>
<dbReference type="InterPro" id="IPR046254">
    <property type="entry name" value="DUF6287"/>
</dbReference>
<sequence length="244" mass="26414">MNKRTGLALGAIGLALPWLLMMISLSQNPIKKTTRTSSSSSVDLKHLKMDVSAIANGDFTSLTGTWQNSAGLTLIFDKSGLISPSANKVTAIRYRDGFARAILTNKKESSDAYRDGVGIWFYPQGIATRVNGYKQDKDSIVISSSGNGEDNPYFKVSIATRLTDSGEADTSSDYTNANIDEVAGTYTLTKAADVKASPDSSAKTVATYATGQSINYDQLVTVDKQQWLSYLSSSGERRYVLMKK</sequence>
<dbReference type="RefSeq" id="WP_205017541.1">
    <property type="nucleotide sequence ID" value="NZ_JAFBEI010000031.1"/>
</dbReference>
<dbReference type="Gene3D" id="2.30.30.40">
    <property type="entry name" value="SH3 Domains"/>
    <property type="match status" value="1"/>
</dbReference>
<name>A0ABS2PN02_9STRE</name>
<accession>A0ABS2PN02</accession>
<proteinExistence type="predicted"/>
<keyword evidence="4" id="KW-1185">Reference proteome</keyword>
<evidence type="ECO:0000259" key="2">
    <source>
        <dbReference type="Pfam" id="PF19804"/>
    </source>
</evidence>
<dbReference type="EMBL" id="JAFBEI010000031">
    <property type="protein sequence ID" value="MBM7636672.1"/>
    <property type="molecule type" value="Genomic_DNA"/>
</dbReference>
<protein>
    <recommendedName>
        <fullName evidence="5">SH3b domain-containing protein</fullName>
    </recommendedName>
</protein>
<dbReference type="Pfam" id="PF19804">
    <property type="entry name" value="DUF6287"/>
    <property type="match status" value="1"/>
</dbReference>
<dbReference type="Pfam" id="PF08460">
    <property type="entry name" value="SH3_5"/>
    <property type="match status" value="1"/>
</dbReference>
<evidence type="ECO:0000259" key="1">
    <source>
        <dbReference type="Pfam" id="PF08460"/>
    </source>
</evidence>
<feature type="domain" description="SH3b" evidence="1">
    <location>
        <begin position="183"/>
        <end position="241"/>
    </location>
</feature>
<comment type="caution">
    <text evidence="3">The sequence shown here is derived from an EMBL/GenBank/DDBJ whole genome shotgun (WGS) entry which is preliminary data.</text>
</comment>
<organism evidence="3 4">
    <name type="scientific">Streptococcus saliviloxodontae</name>
    <dbReference type="NCBI Taxonomy" id="1349416"/>
    <lineage>
        <taxon>Bacteria</taxon>
        <taxon>Bacillati</taxon>
        <taxon>Bacillota</taxon>
        <taxon>Bacilli</taxon>
        <taxon>Lactobacillales</taxon>
        <taxon>Streptococcaceae</taxon>
        <taxon>Streptococcus</taxon>
    </lineage>
</organism>